<evidence type="ECO:0000256" key="1">
    <source>
        <dbReference type="SAM" id="SignalP"/>
    </source>
</evidence>
<evidence type="ECO:0000313" key="2">
    <source>
        <dbReference type="EMBL" id="KAK7705028.1"/>
    </source>
</evidence>
<protein>
    <submittedName>
        <fullName evidence="2">Uncharacterized protein</fullName>
    </submittedName>
</protein>
<dbReference type="Proteomes" id="UP001430848">
    <property type="component" value="Unassembled WGS sequence"/>
</dbReference>
<feature type="signal peptide" evidence="1">
    <location>
        <begin position="1"/>
        <end position="26"/>
    </location>
</feature>
<keyword evidence="1" id="KW-0732">Signal</keyword>
<dbReference type="EMBL" id="JAKNSF020000261">
    <property type="protein sequence ID" value="KAK7705028.1"/>
    <property type="molecule type" value="Genomic_DNA"/>
</dbReference>
<accession>A0ABR1NKG6</accession>
<name>A0ABR1NKG6_DIAER</name>
<keyword evidence="3" id="KW-1185">Reference proteome</keyword>
<comment type="caution">
    <text evidence="2">The sequence shown here is derived from an EMBL/GenBank/DDBJ whole genome shotgun (WGS) entry which is preliminary data.</text>
</comment>
<reference evidence="2 3" key="1">
    <citation type="submission" date="2024-02" db="EMBL/GenBank/DDBJ databases">
        <title>De novo assembly and annotation of 12 fungi associated with fruit tree decline syndrome in Ontario, Canada.</title>
        <authorList>
            <person name="Sulman M."/>
            <person name="Ellouze W."/>
            <person name="Ilyukhin E."/>
        </authorList>
    </citation>
    <scope>NUCLEOTIDE SEQUENCE [LARGE SCALE GENOMIC DNA]</scope>
    <source>
        <strain evidence="2 3">M169</strain>
    </source>
</reference>
<feature type="chain" id="PRO_5045318866" evidence="1">
    <location>
        <begin position="27"/>
        <end position="205"/>
    </location>
</feature>
<sequence>MAALKIPTLPFLAWAIWALILPVTMAHHHHVKWEDLMVATNKFPRFFGEVPSISRTGSPRVVGLEIKNTDDNGTTWTAPEGHRYQVYTGEPDHRDSTPSCTEFEARDTAEHTALNQPFWDALYPPKESKLVYTVQDGRLYLTWRVTFNLKEKVGDDFIVWIDARDCRRVVAAAPAEIDLYIKSLEDFDKASDQLFLDRGIRLVHE</sequence>
<evidence type="ECO:0000313" key="3">
    <source>
        <dbReference type="Proteomes" id="UP001430848"/>
    </source>
</evidence>
<organism evidence="2 3">
    <name type="scientific">Diaporthe eres</name>
    <name type="common">Phomopsis oblonga</name>
    <dbReference type="NCBI Taxonomy" id="83184"/>
    <lineage>
        <taxon>Eukaryota</taxon>
        <taxon>Fungi</taxon>
        <taxon>Dikarya</taxon>
        <taxon>Ascomycota</taxon>
        <taxon>Pezizomycotina</taxon>
        <taxon>Sordariomycetes</taxon>
        <taxon>Sordariomycetidae</taxon>
        <taxon>Diaporthales</taxon>
        <taxon>Diaporthaceae</taxon>
        <taxon>Diaporthe</taxon>
        <taxon>Diaporthe eres species complex</taxon>
    </lineage>
</organism>
<proteinExistence type="predicted"/>
<gene>
    <name evidence="2" type="ORF">SLS63_014200</name>
</gene>